<evidence type="ECO:0000259" key="4">
    <source>
        <dbReference type="Pfam" id="PF00135"/>
    </source>
</evidence>
<dbReference type="InterPro" id="IPR002018">
    <property type="entry name" value="CarbesteraseB"/>
</dbReference>
<dbReference type="EMBL" id="WBMO01000001">
    <property type="protein sequence ID" value="MDV2476850.1"/>
    <property type="molecule type" value="Genomic_DNA"/>
</dbReference>
<dbReference type="PANTHER" id="PTHR11559">
    <property type="entry name" value="CARBOXYLESTERASE"/>
    <property type="match status" value="1"/>
</dbReference>
<evidence type="ECO:0000313" key="6">
    <source>
        <dbReference type="Proteomes" id="UP001275440"/>
    </source>
</evidence>
<reference evidence="5 6" key="1">
    <citation type="submission" date="2019-10" db="EMBL/GenBank/DDBJ databases">
        <title>Draft Genome Assembly of Rhodococcus zopfii DSM44189.</title>
        <authorList>
            <person name="Sutton J.M."/>
            <person name="Akob D.M."/>
            <person name="Bushman T.J."/>
        </authorList>
    </citation>
    <scope>NUCLEOTIDE SEQUENCE [LARGE SCALE GENOMIC DNA]</scope>
    <source>
        <strain evidence="5 6">DSM 44189</strain>
    </source>
</reference>
<keyword evidence="6" id="KW-1185">Reference proteome</keyword>
<sequence length="509" mass="54886">MALHQRRILEDHGARRSGRLHLPAVTYQNTDIREYAVGSGVVRAEVTDGVVDARGVRYGARLDPADRGSELGPPTIAQSPPTAFPQVPGLLDGILGPALGELPQDEDSFSLRIQAPVDATGLPVLLFVHGGGFTTGSGESRWYDAHELVRTGRIVLVTVSYRVGALGHLGGSGDADASARPQRDVETAARWVRDNIAAFGGDPANITIAGDSAGAWYAHALSVSPQTEGMFARTLLISMPRLAPLSEHDHEARRAAFEAVLAPEHVATAPVEAVLAAQRVTAANYRGAGFAFAPAAGPQMPGWLGEPKLSAARLHTSALLVVTTAEESAAFLRTQPAESFSRTTLEDFVARSFSAPEAVLAYTGRRESEYEQTVLATTLWQFRSVAYDLAQNAAVPTRLMQFDVRSSLERALSPHCFTLPFVFGDRQSWHDAPMMDGVDRDTFERVRAAFRDAIVPFVHNGSGSAPVWRSVTPSLLAIEEQGARVVTPDDLAVTTMVDSWVDHTERKRQ</sequence>
<feature type="domain" description="Carboxylesterase type B" evidence="4">
    <location>
        <begin position="102"/>
        <end position="364"/>
    </location>
</feature>
<evidence type="ECO:0000313" key="5">
    <source>
        <dbReference type="EMBL" id="MDV2476850.1"/>
    </source>
</evidence>
<dbReference type="PROSITE" id="PS00122">
    <property type="entry name" value="CARBOXYLESTERASE_B_1"/>
    <property type="match status" value="1"/>
</dbReference>
<accession>A0ABU3WS70</accession>
<organism evidence="5 6">
    <name type="scientific">Rhodococcus zopfii</name>
    <dbReference type="NCBI Taxonomy" id="43772"/>
    <lineage>
        <taxon>Bacteria</taxon>
        <taxon>Bacillati</taxon>
        <taxon>Actinomycetota</taxon>
        <taxon>Actinomycetes</taxon>
        <taxon>Mycobacteriales</taxon>
        <taxon>Nocardiaceae</taxon>
        <taxon>Rhodococcus</taxon>
    </lineage>
</organism>
<dbReference type="Proteomes" id="UP001275440">
    <property type="component" value="Unassembled WGS sequence"/>
</dbReference>
<evidence type="ECO:0000256" key="2">
    <source>
        <dbReference type="ARBA" id="ARBA00022801"/>
    </source>
</evidence>
<dbReference type="Gene3D" id="3.40.50.1820">
    <property type="entry name" value="alpha/beta hydrolase"/>
    <property type="match status" value="1"/>
</dbReference>
<dbReference type="Pfam" id="PF00135">
    <property type="entry name" value="COesterase"/>
    <property type="match status" value="1"/>
</dbReference>
<dbReference type="InterPro" id="IPR019826">
    <property type="entry name" value="Carboxylesterase_B_AS"/>
</dbReference>
<dbReference type="SUPFAM" id="SSF53474">
    <property type="entry name" value="alpha/beta-Hydrolases"/>
    <property type="match status" value="1"/>
</dbReference>
<dbReference type="InterPro" id="IPR029058">
    <property type="entry name" value="AB_hydrolase_fold"/>
</dbReference>
<comment type="similarity">
    <text evidence="1 3">Belongs to the type-B carboxylesterase/lipase family.</text>
</comment>
<comment type="caution">
    <text evidence="5">The sequence shown here is derived from an EMBL/GenBank/DDBJ whole genome shotgun (WGS) entry which is preliminary data.</text>
</comment>
<proteinExistence type="inferred from homology"/>
<dbReference type="InterPro" id="IPR050309">
    <property type="entry name" value="Type-B_Carboxylest/Lipase"/>
</dbReference>
<gene>
    <name evidence="5" type="ORF">F8M49_18725</name>
</gene>
<dbReference type="EC" id="3.1.1.-" evidence="3"/>
<evidence type="ECO:0000256" key="1">
    <source>
        <dbReference type="ARBA" id="ARBA00005964"/>
    </source>
</evidence>
<evidence type="ECO:0000256" key="3">
    <source>
        <dbReference type="RuleBase" id="RU361235"/>
    </source>
</evidence>
<protein>
    <recommendedName>
        <fullName evidence="3">Carboxylic ester hydrolase</fullName>
        <ecNumber evidence="3">3.1.1.-</ecNumber>
    </recommendedName>
</protein>
<name>A0ABU3WS70_9NOCA</name>
<keyword evidence="2 3" id="KW-0378">Hydrolase</keyword>